<accession>A0ACB6QWG5</accession>
<evidence type="ECO:0000313" key="1">
    <source>
        <dbReference type="EMBL" id="KAF2471344.1"/>
    </source>
</evidence>
<keyword evidence="2" id="KW-1185">Reference proteome</keyword>
<name>A0ACB6QWG5_9PLEO</name>
<organism evidence="1 2">
    <name type="scientific">Lindgomyces ingoldianus</name>
    <dbReference type="NCBI Taxonomy" id="673940"/>
    <lineage>
        <taxon>Eukaryota</taxon>
        <taxon>Fungi</taxon>
        <taxon>Dikarya</taxon>
        <taxon>Ascomycota</taxon>
        <taxon>Pezizomycotina</taxon>
        <taxon>Dothideomycetes</taxon>
        <taxon>Pleosporomycetidae</taxon>
        <taxon>Pleosporales</taxon>
        <taxon>Lindgomycetaceae</taxon>
        <taxon>Lindgomyces</taxon>
    </lineage>
</organism>
<sequence length="162" mass="18041">MRSLLISGKMVALLDVQGSHSQRVCLLWDEASSILASTSLRILVASVVLTPGYLAKLASMPMAALRPPYPFLLLVECEAPYIGLALPDTVAVVTVLRHIKMQGMSTTKLNWLRFYTQLKYTTKNHTPLSTYSFADISQPRMNCVHFLPRHAIPIHMKQCASD</sequence>
<proteinExistence type="predicted"/>
<protein>
    <submittedName>
        <fullName evidence="1">Uncharacterized protein</fullName>
    </submittedName>
</protein>
<dbReference type="EMBL" id="MU003505">
    <property type="protein sequence ID" value="KAF2471344.1"/>
    <property type="molecule type" value="Genomic_DNA"/>
</dbReference>
<reference evidence="1" key="1">
    <citation type="journal article" date="2020" name="Stud. Mycol.">
        <title>101 Dothideomycetes genomes: a test case for predicting lifestyles and emergence of pathogens.</title>
        <authorList>
            <person name="Haridas S."/>
            <person name="Albert R."/>
            <person name="Binder M."/>
            <person name="Bloem J."/>
            <person name="Labutti K."/>
            <person name="Salamov A."/>
            <person name="Andreopoulos B."/>
            <person name="Baker S."/>
            <person name="Barry K."/>
            <person name="Bills G."/>
            <person name="Bluhm B."/>
            <person name="Cannon C."/>
            <person name="Castanera R."/>
            <person name="Culley D."/>
            <person name="Daum C."/>
            <person name="Ezra D."/>
            <person name="Gonzalez J."/>
            <person name="Henrissat B."/>
            <person name="Kuo A."/>
            <person name="Liang C."/>
            <person name="Lipzen A."/>
            <person name="Lutzoni F."/>
            <person name="Magnuson J."/>
            <person name="Mondo S."/>
            <person name="Nolan M."/>
            <person name="Ohm R."/>
            <person name="Pangilinan J."/>
            <person name="Park H.-J."/>
            <person name="Ramirez L."/>
            <person name="Alfaro M."/>
            <person name="Sun H."/>
            <person name="Tritt A."/>
            <person name="Yoshinaga Y."/>
            <person name="Zwiers L.-H."/>
            <person name="Turgeon B."/>
            <person name="Goodwin S."/>
            <person name="Spatafora J."/>
            <person name="Crous P."/>
            <person name="Grigoriev I."/>
        </authorList>
    </citation>
    <scope>NUCLEOTIDE SEQUENCE</scope>
    <source>
        <strain evidence="1">ATCC 200398</strain>
    </source>
</reference>
<gene>
    <name evidence="1" type="ORF">BDR25DRAFT_354586</name>
</gene>
<dbReference type="Proteomes" id="UP000799755">
    <property type="component" value="Unassembled WGS sequence"/>
</dbReference>
<evidence type="ECO:0000313" key="2">
    <source>
        <dbReference type="Proteomes" id="UP000799755"/>
    </source>
</evidence>
<comment type="caution">
    <text evidence="1">The sequence shown here is derived from an EMBL/GenBank/DDBJ whole genome shotgun (WGS) entry which is preliminary data.</text>
</comment>